<reference evidence="1 2" key="1">
    <citation type="submission" date="2018-12" db="EMBL/GenBank/DDBJ databases">
        <authorList>
            <consortium name="Pathogen Informatics"/>
        </authorList>
    </citation>
    <scope>NUCLEOTIDE SEQUENCE [LARGE SCALE GENOMIC DNA]</scope>
    <source>
        <strain evidence="1 2">NCTC11075</strain>
    </source>
</reference>
<evidence type="ECO:0000313" key="2">
    <source>
        <dbReference type="Proteomes" id="UP000270272"/>
    </source>
</evidence>
<dbReference type="AlphaFoldDB" id="A0A447UQ07"/>
<proteinExistence type="predicted"/>
<gene>
    <name evidence="1" type="ORF">NCTC11075_03638</name>
</gene>
<sequence>MNLRELYLRYCEVTSFDLNGRIIYAFSVDYEPRQNGPDLGISPVLLGTFLAEAEFVLFGQRSGG</sequence>
<protein>
    <submittedName>
        <fullName evidence="1">Uncharacterized protein</fullName>
    </submittedName>
</protein>
<dbReference type="Proteomes" id="UP000270272">
    <property type="component" value="Chromosome"/>
</dbReference>
<accession>A0A447UQ07</accession>
<dbReference type="EMBL" id="LR134204">
    <property type="protein sequence ID" value="VEB92776.1"/>
    <property type="molecule type" value="Genomic_DNA"/>
</dbReference>
<name>A0A447UQ07_CITKO</name>
<organism evidence="1 2">
    <name type="scientific">Citrobacter koseri</name>
    <name type="common">Citrobacter diversus</name>
    <dbReference type="NCBI Taxonomy" id="545"/>
    <lineage>
        <taxon>Bacteria</taxon>
        <taxon>Pseudomonadati</taxon>
        <taxon>Pseudomonadota</taxon>
        <taxon>Gammaproteobacteria</taxon>
        <taxon>Enterobacterales</taxon>
        <taxon>Enterobacteriaceae</taxon>
        <taxon>Citrobacter</taxon>
    </lineage>
</organism>
<evidence type="ECO:0000313" key="1">
    <source>
        <dbReference type="EMBL" id="VEB92776.1"/>
    </source>
</evidence>